<dbReference type="EMBL" id="KB454486">
    <property type="protein sequence ID" value="EME32400.1"/>
    <property type="molecule type" value="Genomic_DNA"/>
</dbReference>
<name>M2X7C3_GALSU</name>
<evidence type="ECO:0000313" key="7">
    <source>
        <dbReference type="EMBL" id="EME32400.1"/>
    </source>
</evidence>
<proteinExistence type="inferred from homology"/>
<dbReference type="Pfam" id="PF09637">
    <property type="entry name" value="Med18"/>
    <property type="match status" value="1"/>
</dbReference>
<dbReference type="GO" id="GO:0070847">
    <property type="term" value="C:core mediator complex"/>
    <property type="evidence" value="ECO:0007669"/>
    <property type="project" value="TreeGrafter"/>
</dbReference>
<keyword evidence="4 6" id="KW-0804">Transcription</keyword>
<dbReference type="Gramene" id="EME32400">
    <property type="protein sequence ID" value="EME32400"/>
    <property type="gene ID" value="Gasu_04880"/>
</dbReference>
<dbReference type="RefSeq" id="XP_005708920.1">
    <property type="nucleotide sequence ID" value="XM_005708863.1"/>
</dbReference>
<dbReference type="AlphaFoldDB" id="M2X7C3"/>
<dbReference type="GO" id="GO:0006357">
    <property type="term" value="P:regulation of transcription by RNA polymerase II"/>
    <property type="evidence" value="ECO:0007669"/>
    <property type="project" value="InterPro"/>
</dbReference>
<evidence type="ECO:0000313" key="8">
    <source>
        <dbReference type="Proteomes" id="UP000030680"/>
    </source>
</evidence>
<keyword evidence="6" id="KW-0010">Activator</keyword>
<dbReference type="Gene3D" id="2.40.320.10">
    <property type="entry name" value="Hypothetical Protein Pfu-838710-001"/>
    <property type="match status" value="1"/>
</dbReference>
<keyword evidence="3 6" id="KW-0805">Transcription regulation</keyword>
<dbReference type="GeneID" id="17090985"/>
<gene>
    <name evidence="6" type="primary">MED18</name>
    <name evidence="7" type="ORF">Gasu_04880</name>
</gene>
<dbReference type="GO" id="GO:0016592">
    <property type="term" value="C:mediator complex"/>
    <property type="evidence" value="ECO:0007669"/>
    <property type="project" value="InterPro"/>
</dbReference>
<evidence type="ECO:0000256" key="5">
    <source>
        <dbReference type="ARBA" id="ARBA00023242"/>
    </source>
</evidence>
<dbReference type="OrthoDB" id="10018982at2759"/>
<reference evidence="8" key="1">
    <citation type="journal article" date="2013" name="Science">
        <title>Gene transfer from bacteria and archaea facilitated evolution of an extremophilic eukaryote.</title>
        <authorList>
            <person name="Schonknecht G."/>
            <person name="Chen W.H."/>
            <person name="Ternes C.M."/>
            <person name="Barbier G.G."/>
            <person name="Shrestha R.P."/>
            <person name="Stanke M."/>
            <person name="Brautigam A."/>
            <person name="Baker B.J."/>
            <person name="Banfield J.F."/>
            <person name="Garavito R.M."/>
            <person name="Carr K."/>
            <person name="Wilkerson C."/>
            <person name="Rensing S.A."/>
            <person name="Gagneul D."/>
            <person name="Dickenson N.E."/>
            <person name="Oesterhelt C."/>
            <person name="Lercher M.J."/>
            <person name="Weber A.P."/>
        </authorList>
    </citation>
    <scope>NUCLEOTIDE SEQUENCE [LARGE SCALE GENOMIC DNA]</scope>
    <source>
        <strain evidence="8">074W</strain>
    </source>
</reference>
<dbReference type="PANTHER" id="PTHR13321">
    <property type="entry name" value="MEDIATOR OF RNA POLYMERASE II TRANSCRIPTION, SUBUNIT 18"/>
    <property type="match status" value="1"/>
</dbReference>
<evidence type="ECO:0000256" key="1">
    <source>
        <dbReference type="ARBA" id="ARBA00004123"/>
    </source>
</evidence>
<sequence>MQELRLKAVVWNENVEYLRSFLRAHCTSDEDFGSVRTSLRTCNSSLKLLKFCCLEQCYSIPNTPQQMGSVCVSRELLEGEDNSWWVIYRGKKDLQSPPYLEKRPYCRSEFKNDPREWLESLGCKLQFEYIRKGHSVFLRSVNFLAELFQVFSVNSENVANTDLSQELVSEEAILVIYTLIEGGKDWSQSSQSLINILDQISHFVSTK</sequence>
<comment type="subcellular location">
    <subcellularLocation>
        <location evidence="1 6">Nucleus</location>
    </subcellularLocation>
</comment>
<evidence type="ECO:0000256" key="3">
    <source>
        <dbReference type="ARBA" id="ARBA00023015"/>
    </source>
</evidence>
<dbReference type="PANTHER" id="PTHR13321:SF2">
    <property type="entry name" value="MEDIATOR OF RNA POLYMERASE II TRANSCRIPTION SUBUNIT 18"/>
    <property type="match status" value="1"/>
</dbReference>
<dbReference type="GO" id="GO:0003712">
    <property type="term" value="F:transcription coregulator activity"/>
    <property type="evidence" value="ECO:0007669"/>
    <property type="project" value="InterPro"/>
</dbReference>
<comment type="subunit">
    <text evidence="6">Component of the Mediator complex.</text>
</comment>
<comment type="function">
    <text evidence="6">Component of the Mediator complex, a coactivator involved in the regulated transcription of nearly all RNA polymerase II-dependent genes. Mediator functions as a bridge to convey information from gene-specific regulatory proteins to the basal RNA polymerase II transcription machinery. Mediator is recruited to promoters by direct interactions with regulatory proteins and serves as a scaffold for the assembly of a functional preinitiation complex with RNA polymerase II and the general transcription factors.</text>
</comment>
<dbReference type="KEGG" id="gsl:Gasu_04880"/>
<organism evidence="7 8">
    <name type="scientific">Galdieria sulphuraria</name>
    <name type="common">Red alga</name>
    <dbReference type="NCBI Taxonomy" id="130081"/>
    <lineage>
        <taxon>Eukaryota</taxon>
        <taxon>Rhodophyta</taxon>
        <taxon>Bangiophyceae</taxon>
        <taxon>Galdieriales</taxon>
        <taxon>Galdieriaceae</taxon>
        <taxon>Galdieria</taxon>
    </lineage>
</organism>
<evidence type="ECO:0000256" key="2">
    <source>
        <dbReference type="ARBA" id="ARBA00009814"/>
    </source>
</evidence>
<comment type="similarity">
    <text evidence="2 6">Belongs to the Mediator complex subunit 18 family.</text>
</comment>
<dbReference type="InterPro" id="IPR019095">
    <property type="entry name" value="Mediator_Med18"/>
</dbReference>
<accession>M2X7C3</accession>
<keyword evidence="8" id="KW-1185">Reference proteome</keyword>
<keyword evidence="5 6" id="KW-0539">Nucleus</keyword>
<protein>
    <recommendedName>
        <fullName evidence="6">Mediator of RNA polymerase II transcription subunit 18</fullName>
    </recommendedName>
    <alternativeName>
        <fullName evidence="6">Mediator complex subunit 18</fullName>
    </alternativeName>
</protein>
<dbReference type="Proteomes" id="UP000030680">
    <property type="component" value="Unassembled WGS sequence"/>
</dbReference>
<dbReference type="GO" id="GO:0006369">
    <property type="term" value="P:termination of RNA polymerase II transcription"/>
    <property type="evidence" value="ECO:0007669"/>
    <property type="project" value="TreeGrafter"/>
</dbReference>
<evidence type="ECO:0000256" key="4">
    <source>
        <dbReference type="ARBA" id="ARBA00023163"/>
    </source>
</evidence>
<evidence type="ECO:0000256" key="6">
    <source>
        <dbReference type="RuleBase" id="RU364150"/>
    </source>
</evidence>